<dbReference type="OMA" id="NVCYNEK"/>
<keyword evidence="8" id="KW-0131">Cell cycle</keyword>
<name>A0A137PFT8_CONC2</name>
<evidence type="ECO:0000256" key="5">
    <source>
        <dbReference type="ARBA" id="ARBA00022776"/>
    </source>
</evidence>
<sequence length="224" mass="25651">MSENNTESVNNTNTNANNTNIINTTDTANNTVKTESQVQIPKNIKLKDVDLDTFKGPRYTKLCMVFDKALTKSIDTFSVNKLKKSFPLLAKHDEKGLTKAHTQVTEFLRRESEIEYSKIVANRKIIRKLNTLDYPENGKKLNLENLLKCDPNQLLLNVCYNEKKRTLEDTQNELEALRAQNLLKMQKLGQLNHETVKLTHKLKNIGKDFNEAFEVAKLTGENLD</sequence>
<accession>A0A137PFT8</accession>
<dbReference type="AlphaFoldDB" id="A0A137PFT8"/>
<keyword evidence="4" id="KW-0132">Cell division</keyword>
<keyword evidence="5" id="KW-0498">Mitosis</keyword>
<dbReference type="EMBL" id="KQ964430">
    <property type="protein sequence ID" value="KXN73852.1"/>
    <property type="molecule type" value="Genomic_DNA"/>
</dbReference>
<dbReference type="Pfam" id="PF03980">
    <property type="entry name" value="Nnf1"/>
    <property type="match status" value="1"/>
</dbReference>
<dbReference type="STRING" id="796925.A0A137PFT8"/>
<evidence type="ECO:0000256" key="9">
    <source>
        <dbReference type="ARBA" id="ARBA00023328"/>
    </source>
</evidence>
<dbReference type="GO" id="GO:0005634">
    <property type="term" value="C:nucleus"/>
    <property type="evidence" value="ECO:0007669"/>
    <property type="project" value="UniProtKB-SubCell"/>
</dbReference>
<reference evidence="12 13" key="1">
    <citation type="journal article" date="2015" name="Genome Biol. Evol.">
        <title>Phylogenomic analyses indicate that early fungi evolved digesting cell walls of algal ancestors of land plants.</title>
        <authorList>
            <person name="Chang Y."/>
            <person name="Wang S."/>
            <person name="Sekimoto S."/>
            <person name="Aerts A.L."/>
            <person name="Choi C."/>
            <person name="Clum A."/>
            <person name="LaButti K.M."/>
            <person name="Lindquist E.A."/>
            <person name="Yee Ngan C."/>
            <person name="Ohm R.A."/>
            <person name="Salamov A.A."/>
            <person name="Grigoriev I.V."/>
            <person name="Spatafora J.W."/>
            <person name="Berbee M.L."/>
        </authorList>
    </citation>
    <scope>NUCLEOTIDE SEQUENCE [LARGE SCALE GENOMIC DNA]</scope>
    <source>
        <strain evidence="12 13">NRRL 28638</strain>
    </source>
</reference>
<evidence type="ECO:0000256" key="6">
    <source>
        <dbReference type="ARBA" id="ARBA00022838"/>
    </source>
</evidence>
<evidence type="ECO:0000313" key="12">
    <source>
        <dbReference type="EMBL" id="KXN73852.1"/>
    </source>
</evidence>
<evidence type="ECO:0000256" key="11">
    <source>
        <dbReference type="SAM" id="MobiDB-lite"/>
    </source>
</evidence>
<dbReference type="GO" id="GO:0051301">
    <property type="term" value="P:cell division"/>
    <property type="evidence" value="ECO:0007669"/>
    <property type="project" value="UniProtKB-KW"/>
</dbReference>
<keyword evidence="6" id="KW-0995">Kinetochore</keyword>
<evidence type="ECO:0000256" key="4">
    <source>
        <dbReference type="ARBA" id="ARBA00022618"/>
    </source>
</evidence>
<evidence type="ECO:0000256" key="2">
    <source>
        <dbReference type="ARBA" id="ARBA00004629"/>
    </source>
</evidence>
<dbReference type="InterPro" id="IPR007128">
    <property type="entry name" value="PMF1/Nnf1"/>
</dbReference>
<evidence type="ECO:0000256" key="10">
    <source>
        <dbReference type="SAM" id="Coils"/>
    </source>
</evidence>
<keyword evidence="3" id="KW-0158">Chromosome</keyword>
<evidence type="ECO:0000256" key="8">
    <source>
        <dbReference type="ARBA" id="ARBA00023306"/>
    </source>
</evidence>
<gene>
    <name evidence="12" type="ORF">CONCODRAFT_83250</name>
</gene>
<keyword evidence="9" id="KW-0137">Centromere</keyword>
<evidence type="ECO:0000256" key="1">
    <source>
        <dbReference type="ARBA" id="ARBA00004123"/>
    </source>
</evidence>
<evidence type="ECO:0000256" key="7">
    <source>
        <dbReference type="ARBA" id="ARBA00023242"/>
    </source>
</evidence>
<dbReference type="OrthoDB" id="18453at2759"/>
<keyword evidence="7" id="KW-0539">Nucleus</keyword>
<evidence type="ECO:0000313" key="13">
    <source>
        <dbReference type="Proteomes" id="UP000070444"/>
    </source>
</evidence>
<keyword evidence="13" id="KW-1185">Reference proteome</keyword>
<dbReference type="Proteomes" id="UP000070444">
    <property type="component" value="Unassembled WGS sequence"/>
</dbReference>
<comment type="subcellular location">
    <subcellularLocation>
        <location evidence="2">Chromosome</location>
        <location evidence="2">Centromere</location>
        <location evidence="2">Kinetochore</location>
    </subcellularLocation>
    <subcellularLocation>
        <location evidence="1">Nucleus</location>
    </subcellularLocation>
</comment>
<feature type="coiled-coil region" evidence="10">
    <location>
        <begin position="160"/>
        <end position="187"/>
    </location>
</feature>
<dbReference type="GO" id="GO:0000444">
    <property type="term" value="C:MIS12/MIND type complex"/>
    <property type="evidence" value="ECO:0007669"/>
    <property type="project" value="InterPro"/>
</dbReference>
<keyword evidence="10" id="KW-0175">Coiled coil</keyword>
<evidence type="ECO:0000256" key="3">
    <source>
        <dbReference type="ARBA" id="ARBA00022454"/>
    </source>
</evidence>
<feature type="region of interest" description="Disordered" evidence="11">
    <location>
        <begin position="1"/>
        <end position="28"/>
    </location>
</feature>
<proteinExistence type="predicted"/>
<organism evidence="12 13">
    <name type="scientific">Conidiobolus coronatus (strain ATCC 28846 / CBS 209.66 / NRRL 28638)</name>
    <name type="common">Delacroixia coronata</name>
    <dbReference type="NCBI Taxonomy" id="796925"/>
    <lineage>
        <taxon>Eukaryota</taxon>
        <taxon>Fungi</taxon>
        <taxon>Fungi incertae sedis</taxon>
        <taxon>Zoopagomycota</taxon>
        <taxon>Entomophthoromycotina</taxon>
        <taxon>Entomophthoromycetes</taxon>
        <taxon>Entomophthorales</taxon>
        <taxon>Ancylistaceae</taxon>
        <taxon>Conidiobolus</taxon>
    </lineage>
</organism>
<protein>
    <submittedName>
        <fullName evidence="12">Uncharacterized protein</fullName>
    </submittedName>
</protein>